<evidence type="ECO:0000313" key="2">
    <source>
        <dbReference type="EMBL" id="RMA80223.1"/>
    </source>
</evidence>
<accession>A0A3M0A5A8</accession>
<dbReference type="SUPFAM" id="SSF101327">
    <property type="entry name" value="YgfB-like"/>
    <property type="match status" value="1"/>
</dbReference>
<sequence length="173" mass="18797">MSQTGKAFSLLEVALEDVGAVCTPAELHGYLTAGLCVKTGGDTRRAVDALLDAYGVEANEGFITTLNALRELARKQLEDVNMSFMLMLPEETAGLAARAQALAHWTEAFLAGFGMQGGAINDEGFFEDLSQIAQLDTSTEFSEEDEQELIEISEYVRLGIISLYIDARPQKVQ</sequence>
<dbReference type="Gene3D" id="1.20.120.740">
    <property type="entry name" value="YgfB uncharacterised protein family UPF0149, PF03695"/>
    <property type="match status" value="1"/>
</dbReference>
<dbReference type="Proteomes" id="UP000267187">
    <property type="component" value="Unassembled WGS sequence"/>
</dbReference>
<protein>
    <recommendedName>
        <fullName evidence="4">YecA family protein</fullName>
    </recommendedName>
</protein>
<keyword evidence="3" id="KW-1185">Reference proteome</keyword>
<comment type="caution">
    <text evidence="2">The sequence shown here is derived from an EMBL/GenBank/DDBJ whole genome shotgun (WGS) entry which is preliminary data.</text>
</comment>
<reference evidence="2 3" key="1">
    <citation type="submission" date="2018-10" db="EMBL/GenBank/DDBJ databases">
        <title>Genomic Encyclopedia of Type Strains, Phase IV (KMG-IV): sequencing the most valuable type-strain genomes for metagenomic binning, comparative biology and taxonomic classification.</title>
        <authorList>
            <person name="Goeker M."/>
        </authorList>
    </citation>
    <scope>NUCLEOTIDE SEQUENCE [LARGE SCALE GENOMIC DNA]</scope>
    <source>
        <strain evidence="2 3">DSM 25080</strain>
    </source>
</reference>
<dbReference type="RefSeq" id="WP_121876900.1">
    <property type="nucleotide sequence ID" value="NZ_REFJ01000003.1"/>
</dbReference>
<evidence type="ECO:0000256" key="1">
    <source>
        <dbReference type="ARBA" id="ARBA00038308"/>
    </source>
</evidence>
<dbReference type="InterPro" id="IPR011978">
    <property type="entry name" value="YgfB-like"/>
</dbReference>
<dbReference type="AlphaFoldDB" id="A0A3M0A5A8"/>
<dbReference type="PANTHER" id="PTHR37528">
    <property type="entry name" value="UPF0149 PROTEIN YGFB"/>
    <property type="match status" value="1"/>
</dbReference>
<name>A0A3M0A5A8_9GAMM</name>
<evidence type="ECO:0000313" key="3">
    <source>
        <dbReference type="Proteomes" id="UP000267187"/>
    </source>
</evidence>
<dbReference type="PANTHER" id="PTHR37528:SF1">
    <property type="entry name" value="UPF0149 PROTEIN YGFB"/>
    <property type="match status" value="1"/>
</dbReference>
<comment type="similarity">
    <text evidence="1">Belongs to the UPF0149 family.</text>
</comment>
<dbReference type="GO" id="GO:0005829">
    <property type="term" value="C:cytosol"/>
    <property type="evidence" value="ECO:0007669"/>
    <property type="project" value="TreeGrafter"/>
</dbReference>
<gene>
    <name evidence="2" type="ORF">DFR27_1586</name>
</gene>
<organism evidence="2 3">
    <name type="scientific">Umboniibacter marinipuniceus</name>
    <dbReference type="NCBI Taxonomy" id="569599"/>
    <lineage>
        <taxon>Bacteria</taxon>
        <taxon>Pseudomonadati</taxon>
        <taxon>Pseudomonadota</taxon>
        <taxon>Gammaproteobacteria</taxon>
        <taxon>Cellvibrionales</taxon>
        <taxon>Cellvibrionaceae</taxon>
        <taxon>Umboniibacter</taxon>
    </lineage>
</organism>
<dbReference type="EMBL" id="REFJ01000003">
    <property type="protein sequence ID" value="RMA80223.1"/>
    <property type="molecule type" value="Genomic_DNA"/>
</dbReference>
<evidence type="ECO:0008006" key="4">
    <source>
        <dbReference type="Google" id="ProtNLM"/>
    </source>
</evidence>
<dbReference type="Pfam" id="PF03695">
    <property type="entry name" value="UPF0149"/>
    <property type="match status" value="1"/>
</dbReference>
<proteinExistence type="inferred from homology"/>
<dbReference type="InterPro" id="IPR036255">
    <property type="entry name" value="YgfB-like_sf"/>
</dbReference>
<dbReference type="OrthoDB" id="9783391at2"/>